<accession>A0ABU7I6K4</accession>
<sequence>MVFIVVIIASFLLQMVMPWWAVIVISFATCGLIGKTARVSFWQPFLAILILWIGMALLKSLPNHHVLATRVAEMIGAKLWPVVLAVTGLLGGLVAGISGYCGHHFRKTLISMKTKA</sequence>
<dbReference type="RefSeq" id="WP_330107443.1">
    <property type="nucleotide sequence ID" value="NZ_JAZDQT010000001.1"/>
</dbReference>
<keyword evidence="3" id="KW-1185">Reference proteome</keyword>
<evidence type="ECO:0000313" key="3">
    <source>
        <dbReference type="Proteomes" id="UP001336835"/>
    </source>
</evidence>
<evidence type="ECO:0000313" key="2">
    <source>
        <dbReference type="EMBL" id="MEE1945091.1"/>
    </source>
</evidence>
<feature type="transmembrane region" description="Helical" evidence="1">
    <location>
        <begin position="79"/>
        <end position="102"/>
    </location>
</feature>
<keyword evidence="1" id="KW-0812">Transmembrane</keyword>
<comment type="caution">
    <text evidence="2">The sequence shown here is derived from an EMBL/GenBank/DDBJ whole genome shotgun (WGS) entry which is preliminary data.</text>
</comment>
<reference evidence="2 3" key="1">
    <citation type="submission" date="2024-01" db="EMBL/GenBank/DDBJ databases">
        <title>Pedobacter sp. nov., isolated from fresh soil.</title>
        <authorList>
            <person name="Le N.T.T."/>
        </authorList>
    </citation>
    <scope>NUCLEOTIDE SEQUENCE [LARGE SCALE GENOMIC DNA]</scope>
    <source>
        <strain evidence="2 3">KR3-3</strain>
    </source>
</reference>
<dbReference type="EMBL" id="JAZDQT010000001">
    <property type="protein sequence ID" value="MEE1945091.1"/>
    <property type="molecule type" value="Genomic_DNA"/>
</dbReference>
<feature type="transmembrane region" description="Helical" evidence="1">
    <location>
        <begin position="41"/>
        <end position="59"/>
    </location>
</feature>
<keyword evidence="1" id="KW-0472">Membrane</keyword>
<organism evidence="2 3">
    <name type="scientific">Pedobacter albus</name>
    <dbReference type="NCBI Taxonomy" id="3113905"/>
    <lineage>
        <taxon>Bacteria</taxon>
        <taxon>Pseudomonadati</taxon>
        <taxon>Bacteroidota</taxon>
        <taxon>Sphingobacteriia</taxon>
        <taxon>Sphingobacteriales</taxon>
        <taxon>Sphingobacteriaceae</taxon>
        <taxon>Pedobacter</taxon>
    </lineage>
</organism>
<dbReference type="Proteomes" id="UP001336835">
    <property type="component" value="Unassembled WGS sequence"/>
</dbReference>
<protein>
    <submittedName>
        <fullName evidence="2">Uncharacterized protein</fullName>
    </submittedName>
</protein>
<keyword evidence="1" id="KW-1133">Transmembrane helix</keyword>
<proteinExistence type="predicted"/>
<name>A0ABU7I6K4_9SPHI</name>
<evidence type="ECO:0000256" key="1">
    <source>
        <dbReference type="SAM" id="Phobius"/>
    </source>
</evidence>
<feature type="transmembrane region" description="Helical" evidence="1">
    <location>
        <begin position="6"/>
        <end position="34"/>
    </location>
</feature>
<gene>
    <name evidence="2" type="ORF">VRU48_08230</name>
</gene>